<dbReference type="OrthoDB" id="10262323at2759"/>
<evidence type="ECO:0000256" key="4">
    <source>
        <dbReference type="ARBA" id="ARBA00023239"/>
    </source>
</evidence>
<feature type="domain" description="Aconitase/3-isopropylmalate dehydratase large subunit alpha/beta/alpha" evidence="5">
    <location>
        <begin position="208"/>
        <end position="284"/>
    </location>
</feature>
<dbReference type="PANTHER" id="PTHR43822">
    <property type="entry name" value="HOMOACONITASE, MITOCHONDRIAL-RELATED"/>
    <property type="match status" value="1"/>
</dbReference>
<gene>
    <name evidence="6" type="ORF">EPUS_05059</name>
</gene>
<evidence type="ECO:0000313" key="6">
    <source>
        <dbReference type="EMBL" id="ERF72978.1"/>
    </source>
</evidence>
<keyword evidence="1" id="KW-0479">Metal-binding</keyword>
<dbReference type="InterPro" id="IPR015931">
    <property type="entry name" value="Acnase/IPM_dHydase_lsu_aba_1/3"/>
</dbReference>
<protein>
    <recommendedName>
        <fullName evidence="5">Aconitase/3-isopropylmalate dehydratase large subunit alpha/beta/alpha domain-containing protein</fullName>
    </recommendedName>
</protein>
<dbReference type="SUPFAM" id="SSF52016">
    <property type="entry name" value="LeuD/IlvD-like"/>
    <property type="match status" value="1"/>
</dbReference>
<dbReference type="RefSeq" id="XP_007801414.1">
    <property type="nucleotide sequence ID" value="XM_007803223.1"/>
</dbReference>
<dbReference type="SUPFAM" id="SSF53732">
    <property type="entry name" value="Aconitase iron-sulfur domain"/>
    <property type="match status" value="1"/>
</dbReference>
<dbReference type="Pfam" id="PF00330">
    <property type="entry name" value="Aconitase"/>
    <property type="match status" value="2"/>
</dbReference>
<dbReference type="Gene3D" id="3.40.1060.10">
    <property type="entry name" value="Aconitase, Domain 2"/>
    <property type="match status" value="1"/>
</dbReference>
<dbReference type="InterPro" id="IPR001030">
    <property type="entry name" value="Acoase/IPM_deHydtase_lsu_aba"/>
</dbReference>
<dbReference type="PANTHER" id="PTHR43822:SF2">
    <property type="entry name" value="HOMOACONITASE, MITOCHONDRIAL"/>
    <property type="match status" value="1"/>
</dbReference>
<proteinExistence type="predicted"/>
<evidence type="ECO:0000256" key="3">
    <source>
        <dbReference type="ARBA" id="ARBA00023014"/>
    </source>
</evidence>
<dbReference type="Proteomes" id="UP000019373">
    <property type="component" value="Unassembled WGS sequence"/>
</dbReference>
<evidence type="ECO:0000256" key="2">
    <source>
        <dbReference type="ARBA" id="ARBA00023004"/>
    </source>
</evidence>
<dbReference type="GO" id="GO:0046872">
    <property type="term" value="F:metal ion binding"/>
    <property type="evidence" value="ECO:0007669"/>
    <property type="project" value="UniProtKB-KW"/>
</dbReference>
<dbReference type="HOGENOM" id="CLU_700257_0_0_1"/>
<dbReference type="GO" id="GO:0016829">
    <property type="term" value="F:lyase activity"/>
    <property type="evidence" value="ECO:0007669"/>
    <property type="project" value="UniProtKB-KW"/>
</dbReference>
<evidence type="ECO:0000259" key="5">
    <source>
        <dbReference type="Pfam" id="PF00330"/>
    </source>
</evidence>
<feature type="domain" description="Aconitase/3-isopropylmalate dehydratase large subunit alpha/beta/alpha" evidence="5">
    <location>
        <begin position="1"/>
        <end position="203"/>
    </location>
</feature>
<organism evidence="6 7">
    <name type="scientific">Endocarpon pusillum (strain Z07020 / HMAS-L-300199)</name>
    <name type="common">Lichen-forming fungus</name>
    <dbReference type="NCBI Taxonomy" id="1263415"/>
    <lineage>
        <taxon>Eukaryota</taxon>
        <taxon>Fungi</taxon>
        <taxon>Dikarya</taxon>
        <taxon>Ascomycota</taxon>
        <taxon>Pezizomycotina</taxon>
        <taxon>Eurotiomycetes</taxon>
        <taxon>Chaetothyriomycetidae</taxon>
        <taxon>Verrucariales</taxon>
        <taxon>Verrucariaceae</taxon>
        <taxon>Endocarpon</taxon>
    </lineage>
</organism>
<keyword evidence="3" id="KW-0411">Iron-sulfur</keyword>
<keyword evidence="4" id="KW-0456">Lyase</keyword>
<evidence type="ECO:0000256" key="1">
    <source>
        <dbReference type="ARBA" id="ARBA00022723"/>
    </source>
</evidence>
<dbReference type="InterPro" id="IPR050067">
    <property type="entry name" value="IPM_dehydratase_rel_enz"/>
</dbReference>
<evidence type="ECO:0000313" key="7">
    <source>
        <dbReference type="Proteomes" id="UP000019373"/>
    </source>
</evidence>
<dbReference type="EMBL" id="KE721008">
    <property type="protein sequence ID" value="ERF72978.1"/>
    <property type="molecule type" value="Genomic_DNA"/>
</dbReference>
<dbReference type="Gene3D" id="3.30.499.10">
    <property type="entry name" value="Aconitase, domain 3"/>
    <property type="match status" value="2"/>
</dbReference>
<dbReference type="InterPro" id="IPR036008">
    <property type="entry name" value="Aconitase_4Fe-4S_dom"/>
</dbReference>
<keyword evidence="7" id="KW-1185">Reference proteome</keyword>
<reference evidence="7" key="1">
    <citation type="journal article" date="2014" name="BMC Genomics">
        <title>Genome characteristics reveal the impact of lichenization on lichen-forming fungus Endocarpon pusillum Hedwig (Verrucariales, Ascomycota).</title>
        <authorList>
            <person name="Wang Y.-Y."/>
            <person name="Liu B."/>
            <person name="Zhang X.-Y."/>
            <person name="Zhou Q.-M."/>
            <person name="Zhang T."/>
            <person name="Li H."/>
            <person name="Yu Y.-F."/>
            <person name="Zhang X.-L."/>
            <person name="Hao X.-Y."/>
            <person name="Wang M."/>
            <person name="Wang L."/>
            <person name="Wei J.-C."/>
        </authorList>
    </citation>
    <scope>NUCLEOTIDE SEQUENCE [LARGE SCALE GENOMIC DNA]</scope>
    <source>
        <strain evidence="7">Z07020 / HMAS-L-300199</strain>
    </source>
</reference>
<dbReference type="AlphaFoldDB" id="U1GL79"/>
<dbReference type="Gene3D" id="3.20.19.10">
    <property type="entry name" value="Aconitase, domain 4"/>
    <property type="match status" value="1"/>
</dbReference>
<dbReference type="InterPro" id="IPR015928">
    <property type="entry name" value="Aconitase/3IPM_dehydase_swvl"/>
</dbReference>
<name>U1GL79_ENDPU</name>
<dbReference type="InterPro" id="IPR015932">
    <property type="entry name" value="Aconitase_dom2"/>
</dbReference>
<dbReference type="GO" id="GO:0043436">
    <property type="term" value="P:oxoacid metabolic process"/>
    <property type="evidence" value="ECO:0007669"/>
    <property type="project" value="UniProtKB-ARBA"/>
</dbReference>
<dbReference type="GeneID" id="19240012"/>
<dbReference type="eggNOG" id="KOG0453">
    <property type="taxonomic scope" value="Eukaryota"/>
</dbReference>
<keyword evidence="2" id="KW-0408">Iron</keyword>
<sequence length="394" mass="42893">MCVASDSHSNHYGGIGCLGSPLVRTDAASIWATSRTWWQIPPVARVNFVGTLPPGVTAEDIAVALNIFFKSDVPNHAVEFTGSEETMASLPVDSRLTIANMTTEMTALRFVSFSLSGLFPVDKTLERWLRNKATEATILDDRTTRLRITHEKIDELFANPLTADRDAVYAKQLYLNLDTLAPYVSGPDSVKVGTPLHELAPQHIKINRVQLYIAAASAPEQEAAEAVGDWQTLLDAGAQALPAGCGPCIGLVQACWLEQGRVGHRDAQTYLASPQVVAASALKGVISGPDTYEVPTNWSGVEYGYGTSAEPTTETKLSNFVQQMESLIEQVESIETPRSEVDILPGFPEKISGEIIFCDADNLNTDGIYPGKCTYQDNFSKEDMARVCMENYDP</sequence>
<accession>U1GL79</accession>
<dbReference type="GO" id="GO:0051536">
    <property type="term" value="F:iron-sulfur cluster binding"/>
    <property type="evidence" value="ECO:0007669"/>
    <property type="project" value="UniProtKB-KW"/>
</dbReference>